<proteinExistence type="predicted"/>
<name>A0A8H6S7Z0_9AGAR</name>
<keyword evidence="1" id="KW-0804">Transcription</keyword>
<keyword evidence="2" id="KW-1185">Reference proteome</keyword>
<accession>A0A8H6S7Z0</accession>
<reference evidence="1" key="1">
    <citation type="submission" date="2020-05" db="EMBL/GenBank/DDBJ databases">
        <title>Mycena genomes resolve the evolution of fungal bioluminescence.</title>
        <authorList>
            <person name="Tsai I.J."/>
        </authorList>
    </citation>
    <scope>NUCLEOTIDE SEQUENCE</scope>
    <source>
        <strain evidence="1">171206Taipei</strain>
    </source>
</reference>
<dbReference type="AlphaFoldDB" id="A0A8H6S7Z0"/>
<dbReference type="RefSeq" id="XP_037215605.1">
    <property type="nucleotide sequence ID" value="XM_037367773.1"/>
</dbReference>
<keyword evidence="1" id="KW-0240">DNA-directed RNA polymerase</keyword>
<dbReference type="GeneID" id="59350289"/>
<gene>
    <name evidence="1" type="ORF">MIND_01121600</name>
</gene>
<evidence type="ECO:0000313" key="2">
    <source>
        <dbReference type="Proteomes" id="UP000636479"/>
    </source>
</evidence>
<organism evidence="1 2">
    <name type="scientific">Mycena indigotica</name>
    <dbReference type="NCBI Taxonomy" id="2126181"/>
    <lineage>
        <taxon>Eukaryota</taxon>
        <taxon>Fungi</taxon>
        <taxon>Dikarya</taxon>
        <taxon>Basidiomycota</taxon>
        <taxon>Agaricomycotina</taxon>
        <taxon>Agaricomycetes</taxon>
        <taxon>Agaricomycetidae</taxon>
        <taxon>Agaricales</taxon>
        <taxon>Marasmiineae</taxon>
        <taxon>Mycenaceae</taxon>
        <taxon>Mycena</taxon>
    </lineage>
</organism>
<comment type="caution">
    <text evidence="1">The sequence shown here is derived from an EMBL/GenBank/DDBJ whole genome shotgun (WGS) entry which is preliminary data.</text>
</comment>
<dbReference type="Proteomes" id="UP000636479">
    <property type="component" value="Unassembled WGS sequence"/>
</dbReference>
<dbReference type="OrthoDB" id="3063269at2759"/>
<dbReference type="GO" id="GO:0000428">
    <property type="term" value="C:DNA-directed RNA polymerase complex"/>
    <property type="evidence" value="ECO:0007669"/>
    <property type="project" value="UniProtKB-KW"/>
</dbReference>
<dbReference type="EMBL" id="JACAZF010000010">
    <property type="protein sequence ID" value="KAF7293442.1"/>
    <property type="molecule type" value="Genomic_DNA"/>
</dbReference>
<sequence length="89" mass="9944">MKSSQPDKRLFNPTDIHTTFKKISDRDLHPLGLSDDPTQKASDNVRRCENEATPAHLRVLASQCHVAPYIDKDIARTSGLPAKSLIHAR</sequence>
<evidence type="ECO:0000313" key="1">
    <source>
        <dbReference type="EMBL" id="KAF7293442.1"/>
    </source>
</evidence>
<protein>
    <submittedName>
        <fullName evidence="1">DNA-directed RNA polymerase subunit</fullName>
    </submittedName>
</protein>